<accession>B0DMH0</accession>
<name>B0DMH0_LACBS</name>
<dbReference type="GeneID" id="6080803"/>
<dbReference type="InParanoid" id="B0DMH0"/>
<dbReference type="OrthoDB" id="2635672at2759"/>
<evidence type="ECO:0000313" key="4">
    <source>
        <dbReference type="Proteomes" id="UP000001194"/>
    </source>
</evidence>
<dbReference type="HOGENOM" id="CLU_027357_0_0_1"/>
<evidence type="ECO:0000313" key="3">
    <source>
        <dbReference type="EMBL" id="EDR04288.1"/>
    </source>
</evidence>
<dbReference type="CDD" id="cd09917">
    <property type="entry name" value="F-box_SF"/>
    <property type="match status" value="1"/>
</dbReference>
<feature type="region of interest" description="Disordered" evidence="1">
    <location>
        <begin position="509"/>
        <end position="532"/>
    </location>
</feature>
<organism evidence="4">
    <name type="scientific">Laccaria bicolor (strain S238N-H82 / ATCC MYA-4686)</name>
    <name type="common">Bicoloured deceiver</name>
    <name type="synonym">Laccaria laccata var. bicolor</name>
    <dbReference type="NCBI Taxonomy" id="486041"/>
    <lineage>
        <taxon>Eukaryota</taxon>
        <taxon>Fungi</taxon>
        <taxon>Dikarya</taxon>
        <taxon>Basidiomycota</taxon>
        <taxon>Agaricomycotina</taxon>
        <taxon>Agaricomycetes</taxon>
        <taxon>Agaricomycetidae</taxon>
        <taxon>Agaricales</taxon>
        <taxon>Agaricineae</taxon>
        <taxon>Hydnangiaceae</taxon>
        <taxon>Laccaria</taxon>
    </lineage>
</organism>
<dbReference type="EMBL" id="DS547119">
    <property type="protein sequence ID" value="EDR04288.1"/>
    <property type="molecule type" value="Genomic_DNA"/>
</dbReference>
<evidence type="ECO:0000259" key="2">
    <source>
        <dbReference type="PROSITE" id="PS50181"/>
    </source>
</evidence>
<feature type="region of interest" description="Disordered" evidence="1">
    <location>
        <begin position="198"/>
        <end position="217"/>
    </location>
</feature>
<reference evidence="3 4" key="1">
    <citation type="journal article" date="2008" name="Nature">
        <title>The genome of Laccaria bicolor provides insights into mycorrhizal symbiosis.</title>
        <authorList>
            <person name="Martin F."/>
            <person name="Aerts A."/>
            <person name="Ahren D."/>
            <person name="Brun A."/>
            <person name="Danchin E.G.J."/>
            <person name="Duchaussoy F."/>
            <person name="Gibon J."/>
            <person name="Kohler A."/>
            <person name="Lindquist E."/>
            <person name="Pereda V."/>
            <person name="Salamov A."/>
            <person name="Shapiro H.J."/>
            <person name="Wuyts J."/>
            <person name="Blaudez D."/>
            <person name="Buee M."/>
            <person name="Brokstein P."/>
            <person name="Canbaeck B."/>
            <person name="Cohen D."/>
            <person name="Courty P.E."/>
            <person name="Coutinho P.M."/>
            <person name="Delaruelle C."/>
            <person name="Detter J.C."/>
            <person name="Deveau A."/>
            <person name="DiFazio S."/>
            <person name="Duplessis S."/>
            <person name="Fraissinet-Tachet L."/>
            <person name="Lucic E."/>
            <person name="Frey-Klett P."/>
            <person name="Fourrey C."/>
            <person name="Feussner I."/>
            <person name="Gay G."/>
            <person name="Grimwood J."/>
            <person name="Hoegger P.J."/>
            <person name="Jain P."/>
            <person name="Kilaru S."/>
            <person name="Labbe J."/>
            <person name="Lin Y.C."/>
            <person name="Legue V."/>
            <person name="Le Tacon F."/>
            <person name="Marmeisse R."/>
            <person name="Melayah D."/>
            <person name="Montanini B."/>
            <person name="Muratet M."/>
            <person name="Nehls U."/>
            <person name="Niculita-Hirzel H."/>
            <person name="Oudot-Le Secq M.P."/>
            <person name="Peter M."/>
            <person name="Quesneville H."/>
            <person name="Rajashekar B."/>
            <person name="Reich M."/>
            <person name="Rouhier N."/>
            <person name="Schmutz J."/>
            <person name="Yin T."/>
            <person name="Chalot M."/>
            <person name="Henrissat B."/>
            <person name="Kuees U."/>
            <person name="Lucas S."/>
            <person name="Van de Peer Y."/>
            <person name="Podila G.K."/>
            <person name="Polle A."/>
            <person name="Pukkila P.J."/>
            <person name="Richardson P.M."/>
            <person name="Rouze P."/>
            <person name="Sanders I.R."/>
            <person name="Stajich J.E."/>
            <person name="Tunlid A."/>
            <person name="Tuskan G."/>
            <person name="Grigoriev I.V."/>
        </authorList>
    </citation>
    <scope>NUCLEOTIDE SEQUENCE [LARGE SCALE GENOMIC DNA]</scope>
    <source>
        <strain evidence="4">S238N-H82 / ATCC MYA-4686</strain>
    </source>
</reference>
<sequence length="532" mass="59684">MKRQRRRKVGPVGQTSSAYATITDLPNELVEKIVEDVDDDGSIFRLSLTCKRLHFLVLPTFFSRSDLEDLQNGFFRCHDPGPNLLEALRMALFVRHLSTFTFYFTGGIEQVMSDILSLRGLLARIPPVGTIHLGLPDYIWNLDRERWGKAFLKLLESIANSGCRDLGLLNPRGYPPSYDFCDNLYVATPLSAIAKSTGAKSRGTRKSGRLRNATHPHSTGMSTIKLLSSSLFQPFFMGWIIHMLEVNQDSLVCIQLNVASIYQTGILPSILDSMNLPAVKEVEISSRFHISGVDMCSFLNRHPSINSLHLDGILPFKDPQIPDPPIILPYLTQLTALPPMLTSLLQHRNMVPLLSSVHVLLNGNHESELDLLVAVATHNHISSLQFSTVLVNDFSLAFESYIREDKSTRIITSLAHIRSVVLNKPDPVHPGKSSPLTVKRWLYLFPHLEHVTLSFRLLDDRVKLSDEERHGVVIEFATQFAADRPTMKTLSVESLPAVNLDDLRRMPGFKNTPAAGSRKSNRALHRKECSCK</sequence>
<dbReference type="PROSITE" id="PS50181">
    <property type="entry name" value="FBOX"/>
    <property type="match status" value="1"/>
</dbReference>
<protein>
    <submittedName>
        <fullName evidence="3">Predicted protein</fullName>
    </submittedName>
</protein>
<dbReference type="AlphaFoldDB" id="B0DMH0"/>
<feature type="domain" description="F-box" evidence="2">
    <location>
        <begin position="19"/>
        <end position="65"/>
    </location>
</feature>
<dbReference type="KEGG" id="lbc:LACBIDRAFT_304851"/>
<proteinExistence type="predicted"/>
<keyword evidence="4" id="KW-1185">Reference proteome</keyword>
<dbReference type="Proteomes" id="UP000001194">
    <property type="component" value="Unassembled WGS sequence"/>
</dbReference>
<dbReference type="InterPro" id="IPR001810">
    <property type="entry name" value="F-box_dom"/>
</dbReference>
<dbReference type="RefSeq" id="XP_001885179.1">
    <property type="nucleotide sequence ID" value="XM_001885144.1"/>
</dbReference>
<feature type="compositionally biased region" description="Basic residues" evidence="1">
    <location>
        <begin position="202"/>
        <end position="214"/>
    </location>
</feature>
<gene>
    <name evidence="3" type="ORF">LACBIDRAFT_304851</name>
</gene>
<evidence type="ECO:0000256" key="1">
    <source>
        <dbReference type="SAM" id="MobiDB-lite"/>
    </source>
</evidence>